<evidence type="ECO:0000313" key="3">
    <source>
        <dbReference type="Proteomes" id="UP000237271"/>
    </source>
</evidence>
<dbReference type="Proteomes" id="UP000237271">
    <property type="component" value="Unassembled WGS sequence"/>
</dbReference>
<dbReference type="AlphaFoldDB" id="A0A2P4YP82"/>
<dbReference type="OrthoDB" id="1752139at2759"/>
<organism evidence="2 3">
    <name type="scientific">Phytophthora palmivora</name>
    <dbReference type="NCBI Taxonomy" id="4796"/>
    <lineage>
        <taxon>Eukaryota</taxon>
        <taxon>Sar</taxon>
        <taxon>Stramenopiles</taxon>
        <taxon>Oomycota</taxon>
        <taxon>Peronosporomycetes</taxon>
        <taxon>Peronosporales</taxon>
        <taxon>Peronosporaceae</taxon>
        <taxon>Phytophthora</taxon>
    </lineage>
</organism>
<accession>A0A2P4YP82</accession>
<gene>
    <name evidence="2" type="ORF">PHPALM_2653</name>
</gene>
<protein>
    <recommendedName>
        <fullName evidence="4">Retrotransposon gag domain-containing protein</fullName>
    </recommendedName>
</protein>
<feature type="compositionally biased region" description="Polar residues" evidence="1">
    <location>
        <begin position="170"/>
        <end position="179"/>
    </location>
</feature>
<feature type="region of interest" description="Disordered" evidence="1">
    <location>
        <begin position="154"/>
        <end position="179"/>
    </location>
</feature>
<name>A0A2P4YP82_9STRA</name>
<reference evidence="2 3" key="1">
    <citation type="journal article" date="2017" name="Genome Biol. Evol.">
        <title>Phytophthora megakarya and P. palmivora, closely related causal agents of cacao black pod rot, underwent increases in genome sizes and gene numbers by different mechanisms.</title>
        <authorList>
            <person name="Ali S.S."/>
            <person name="Shao J."/>
            <person name="Lary D.J."/>
            <person name="Kronmiller B."/>
            <person name="Shen D."/>
            <person name="Strem M.D."/>
            <person name="Amoako-Attah I."/>
            <person name="Akrofi A.Y."/>
            <person name="Begoude B.A."/>
            <person name="Ten Hoopen G.M."/>
            <person name="Coulibaly K."/>
            <person name="Kebe B.I."/>
            <person name="Melnick R.L."/>
            <person name="Guiltinan M.J."/>
            <person name="Tyler B.M."/>
            <person name="Meinhardt L.W."/>
            <person name="Bailey B.A."/>
        </authorList>
    </citation>
    <scope>NUCLEOTIDE SEQUENCE [LARGE SCALE GENOMIC DNA]</scope>
    <source>
        <strain evidence="3">sbr112.9</strain>
    </source>
</reference>
<dbReference type="EMBL" id="NCKW01001235">
    <property type="protein sequence ID" value="POM79625.1"/>
    <property type="molecule type" value="Genomic_DNA"/>
</dbReference>
<keyword evidence="3" id="KW-1185">Reference proteome</keyword>
<evidence type="ECO:0000256" key="1">
    <source>
        <dbReference type="SAM" id="MobiDB-lite"/>
    </source>
</evidence>
<proteinExistence type="predicted"/>
<comment type="caution">
    <text evidence="2">The sequence shown here is derived from an EMBL/GenBank/DDBJ whole genome shotgun (WGS) entry which is preliminary data.</text>
</comment>
<sequence>MSELKEFAGREGDEDRARAWLSKVKSAFVRDQAPDEETCLMFGDLLTGSARNWYGQLSRTTCTSKFNIVDEECQSRGNITTRARDRTNFRLVRACHCAARTWYCCAPLYAADFSVSSKSQHLNEHLPIADHLALLRIPDADTLEEALRSRQRAKARQSKAVYGSIKPRQKNNSAAALSASTRAVRAVKVTSDRSETEGDT</sequence>
<evidence type="ECO:0008006" key="4">
    <source>
        <dbReference type="Google" id="ProtNLM"/>
    </source>
</evidence>
<evidence type="ECO:0000313" key="2">
    <source>
        <dbReference type="EMBL" id="POM79625.1"/>
    </source>
</evidence>
<feature type="non-terminal residue" evidence="2">
    <location>
        <position position="200"/>
    </location>
</feature>